<evidence type="ECO:0000256" key="8">
    <source>
        <dbReference type="SAM" id="Phobius"/>
    </source>
</evidence>
<protein>
    <submittedName>
        <fullName evidence="11 12">ABC transporter</fullName>
    </submittedName>
</protein>
<feature type="domain" description="ABC transporter" evidence="9">
    <location>
        <begin position="386"/>
        <end position="607"/>
    </location>
</feature>
<reference evidence="11" key="5">
    <citation type="submission" date="2024-05" db="EMBL/GenBank/DDBJ databases">
        <authorList>
            <person name="Sun Q."/>
            <person name="Sedlacek I."/>
        </authorList>
    </citation>
    <scope>NUCLEOTIDE SEQUENCE</scope>
    <source>
        <strain evidence="11">CCM 7327</strain>
    </source>
</reference>
<dbReference type="CDD" id="cd03223">
    <property type="entry name" value="ABCD_peroxisomal_ALDP"/>
    <property type="match status" value="1"/>
</dbReference>
<feature type="transmembrane region" description="Helical" evidence="8">
    <location>
        <begin position="162"/>
        <end position="184"/>
    </location>
</feature>
<organism evidence="12 13">
    <name type="scientific">Sphingobium fuliginis (strain ATCC 27551)</name>
    <dbReference type="NCBI Taxonomy" id="336203"/>
    <lineage>
        <taxon>Bacteria</taxon>
        <taxon>Pseudomonadati</taxon>
        <taxon>Pseudomonadota</taxon>
        <taxon>Alphaproteobacteria</taxon>
        <taxon>Sphingomonadales</taxon>
        <taxon>Sphingomonadaceae</taxon>
        <taxon>Sphingobium</taxon>
    </lineage>
</organism>
<dbReference type="PANTHER" id="PTHR11384">
    <property type="entry name" value="ATP-BINDING CASSETTE, SUB-FAMILY D MEMBER"/>
    <property type="match status" value="1"/>
</dbReference>
<dbReference type="InterPro" id="IPR011527">
    <property type="entry name" value="ABC1_TM_dom"/>
</dbReference>
<dbReference type="InterPro" id="IPR003593">
    <property type="entry name" value="AAA+_ATPase"/>
</dbReference>
<sequence length="608" mass="66624">MTASVSDIGADAVVATECPPDFAHRNVWGDVAYMVRLLAFHVRRDWIFAVPLWVLLLGAGAVGSYLQLRYIRELANVTNGLVVSNRPAVVAALTGAVVFIVLTAIHHGLQSALAYTLRIRIRTALTGELLRRWLGGRGFYRPLQDHALDHPEQRVQEDVYNFGLYLIQLAPALVTSATTFYLYSNQLWLLSSPLPVSMPSGGQIIIPRALYVLAIATAIVATLSAHLIGRIYTRLDVVRQRIEAGFRHDLGQAREFAEQIVLGGGQALEEARARHDYALIRRNWRPYTGSAASLEAVRVLITLLASVIPTVLLFPLVLAGKMQVGDLTIAGVAFGAVFHAFGSISTNYDGFALLRSASQRIQLMDESLSYEQSSGFVHAAADRPEFAVRDLEVRTAAGHKLFSIDKLTIGAGERWLVRGMSGSGKSTFFRVMSGIWPFGSGTVEHPSQGSRVMFLPQKPYLPNGTLAELLSYPSPSDAFAPADYRAVLTDIRLERLIGDIGAARSWAKRLSPGEQQRVVLARALLQKPDFLFLDEATSSLDPKTEAAMFDVLARRLPDTSLVTIAHTDRLTRYHSHQLQIENGGVTIAELKGAAEGALINQSERSHND</sequence>
<evidence type="ECO:0000256" key="7">
    <source>
        <dbReference type="ARBA" id="ARBA00023136"/>
    </source>
</evidence>
<dbReference type="GO" id="GO:0005524">
    <property type="term" value="F:ATP binding"/>
    <property type="evidence" value="ECO:0007669"/>
    <property type="project" value="UniProtKB-KW"/>
</dbReference>
<evidence type="ECO:0000256" key="5">
    <source>
        <dbReference type="ARBA" id="ARBA00022840"/>
    </source>
</evidence>
<dbReference type="InterPro" id="IPR003439">
    <property type="entry name" value="ABC_transporter-like_ATP-bd"/>
</dbReference>
<dbReference type="PROSITE" id="PS00211">
    <property type="entry name" value="ABC_TRANSPORTER_1"/>
    <property type="match status" value="1"/>
</dbReference>
<dbReference type="Gene3D" id="1.20.1560.10">
    <property type="entry name" value="ABC transporter type 1, transmembrane domain"/>
    <property type="match status" value="1"/>
</dbReference>
<evidence type="ECO:0000259" key="10">
    <source>
        <dbReference type="PROSITE" id="PS50929"/>
    </source>
</evidence>
<evidence type="ECO:0000256" key="4">
    <source>
        <dbReference type="ARBA" id="ARBA00022741"/>
    </source>
</evidence>
<evidence type="ECO:0000259" key="9">
    <source>
        <dbReference type="PROSITE" id="PS50893"/>
    </source>
</evidence>
<dbReference type="InterPro" id="IPR050835">
    <property type="entry name" value="ABC_transporter_sub-D"/>
</dbReference>
<dbReference type="InterPro" id="IPR017871">
    <property type="entry name" value="ABC_transporter-like_CS"/>
</dbReference>
<feature type="transmembrane region" description="Helical" evidence="8">
    <location>
        <begin position="88"/>
        <end position="109"/>
    </location>
</feature>
<evidence type="ECO:0000256" key="1">
    <source>
        <dbReference type="ARBA" id="ARBA00004651"/>
    </source>
</evidence>
<proteinExistence type="predicted"/>
<dbReference type="RefSeq" id="WP_128830884.1">
    <property type="nucleotide sequence ID" value="NZ_BATN01000156.1"/>
</dbReference>
<dbReference type="PANTHER" id="PTHR11384:SF59">
    <property type="entry name" value="LYSOSOMAL COBALAMIN TRANSPORTER ABCD4"/>
    <property type="match status" value="1"/>
</dbReference>
<dbReference type="InterPro" id="IPR036640">
    <property type="entry name" value="ABC1_TM_sf"/>
</dbReference>
<dbReference type="SUPFAM" id="SSF90123">
    <property type="entry name" value="ABC transporter transmembrane region"/>
    <property type="match status" value="1"/>
</dbReference>
<dbReference type="AlphaFoldDB" id="A0A4Q4ITN0"/>
<keyword evidence="14" id="KW-1185">Reference proteome</keyword>
<keyword evidence="6 8" id="KW-1133">Transmembrane helix</keyword>
<reference evidence="13" key="3">
    <citation type="submission" date="2020-08" db="EMBL/GenBank/DDBJ databases">
        <title>Complete genome sequence of Sphingobium barthaii strain KK22, a high-molecular-weight polycyclic aromatic hydrocarbon-degrading soil bacterium.</title>
        <authorList>
            <person name="Mori J.F."/>
            <person name="Kanaly R.A."/>
        </authorList>
    </citation>
    <scope>NUCLEOTIDE SEQUENCE [LARGE SCALE GENOMIC DNA]</scope>
    <source>
        <strain evidence="13">KK22</strain>
    </source>
</reference>
<dbReference type="PROSITE" id="PS50893">
    <property type="entry name" value="ABC_TRANSPORTER_2"/>
    <property type="match status" value="1"/>
</dbReference>
<evidence type="ECO:0000313" key="13">
    <source>
        <dbReference type="Proteomes" id="UP000593663"/>
    </source>
</evidence>
<feature type="transmembrane region" description="Helical" evidence="8">
    <location>
        <begin position="296"/>
        <end position="317"/>
    </location>
</feature>
<dbReference type="GO" id="GO:0016887">
    <property type="term" value="F:ATP hydrolysis activity"/>
    <property type="evidence" value="ECO:0007669"/>
    <property type="project" value="InterPro"/>
</dbReference>
<dbReference type="Pfam" id="PF06472">
    <property type="entry name" value="ABC_membrane_2"/>
    <property type="match status" value="1"/>
</dbReference>
<dbReference type="SMART" id="SM00382">
    <property type="entry name" value="AAA"/>
    <property type="match status" value="1"/>
</dbReference>
<keyword evidence="2" id="KW-0813">Transport</keyword>
<keyword evidence="4" id="KW-0547">Nucleotide-binding</keyword>
<dbReference type="Proteomes" id="UP000593663">
    <property type="component" value="Chromosome 2"/>
</dbReference>
<feature type="transmembrane region" description="Helical" evidence="8">
    <location>
        <begin position="329"/>
        <end position="354"/>
    </location>
</feature>
<keyword evidence="5 12" id="KW-0067">ATP-binding</keyword>
<keyword evidence="3 8" id="KW-0812">Transmembrane</keyword>
<dbReference type="GO" id="GO:0005886">
    <property type="term" value="C:plasma membrane"/>
    <property type="evidence" value="ECO:0007669"/>
    <property type="project" value="UniProtKB-SubCell"/>
</dbReference>
<evidence type="ECO:0000256" key="6">
    <source>
        <dbReference type="ARBA" id="ARBA00022989"/>
    </source>
</evidence>
<evidence type="ECO:0000256" key="3">
    <source>
        <dbReference type="ARBA" id="ARBA00022692"/>
    </source>
</evidence>
<evidence type="ECO:0000313" key="14">
    <source>
        <dbReference type="Proteomes" id="UP000628109"/>
    </source>
</evidence>
<gene>
    <name evidence="11" type="ORF">GCM10019071_30650</name>
    <name evidence="12" type="ORF">H5V43_16905</name>
</gene>
<evidence type="ECO:0000313" key="12">
    <source>
        <dbReference type="EMBL" id="QOT73841.1"/>
    </source>
</evidence>
<name>A0A4Q4ITN0_SPHSA</name>
<comment type="subcellular location">
    <subcellularLocation>
        <location evidence="1">Cell membrane</location>
        <topology evidence="1">Multi-pass membrane protein</topology>
    </subcellularLocation>
</comment>
<feature type="transmembrane region" description="Helical" evidence="8">
    <location>
        <begin position="204"/>
        <end position="229"/>
    </location>
</feature>
<dbReference type="Pfam" id="PF00005">
    <property type="entry name" value="ABC_tran"/>
    <property type="match status" value="1"/>
</dbReference>
<dbReference type="GO" id="GO:0140359">
    <property type="term" value="F:ABC-type transporter activity"/>
    <property type="evidence" value="ECO:0007669"/>
    <property type="project" value="InterPro"/>
</dbReference>
<evidence type="ECO:0000313" key="11">
    <source>
        <dbReference type="EMBL" id="GFZ98166.1"/>
    </source>
</evidence>
<evidence type="ECO:0000256" key="2">
    <source>
        <dbReference type="ARBA" id="ARBA00022448"/>
    </source>
</evidence>
<dbReference type="Gene3D" id="3.40.50.300">
    <property type="entry name" value="P-loop containing nucleotide triphosphate hydrolases"/>
    <property type="match status" value="1"/>
</dbReference>
<reference evidence="11" key="1">
    <citation type="journal article" date="2014" name="Int. J. Syst. Evol. Microbiol.">
        <title>Complete genome of a new Firmicutes species belonging to the dominant human colonic microbiota ('Ruminococcus bicirculans') reveals two chromosomes and a selective capacity to utilize plant glucans.</title>
        <authorList>
            <consortium name="NISC Comparative Sequencing Program"/>
            <person name="Wegmann U."/>
            <person name="Louis P."/>
            <person name="Goesmann A."/>
            <person name="Henrissat B."/>
            <person name="Duncan S.H."/>
            <person name="Flint H.J."/>
        </authorList>
    </citation>
    <scope>NUCLEOTIDE SEQUENCE</scope>
    <source>
        <strain evidence="11">CCM 7327</strain>
    </source>
</reference>
<dbReference type="SUPFAM" id="SSF52540">
    <property type="entry name" value="P-loop containing nucleoside triphosphate hydrolases"/>
    <property type="match status" value="1"/>
</dbReference>
<dbReference type="PROSITE" id="PS50929">
    <property type="entry name" value="ABC_TM1F"/>
    <property type="match status" value="1"/>
</dbReference>
<reference evidence="14" key="2">
    <citation type="journal article" date="2019" name="Int. J. Syst. Evol. Microbiol.">
        <title>The Global Catalogue of Microorganisms (GCM) 10K type strain sequencing project: providing services to taxonomists for standard genome sequencing and annotation.</title>
        <authorList>
            <consortium name="The Broad Institute Genomics Platform"/>
            <consortium name="The Broad Institute Genome Sequencing Center for Infectious Disease"/>
            <person name="Wu L."/>
            <person name="Ma J."/>
        </authorList>
    </citation>
    <scope>NUCLEOTIDE SEQUENCE [LARGE SCALE GENOMIC DNA]</scope>
    <source>
        <strain evidence="14">CCM 7327</strain>
    </source>
</reference>
<dbReference type="EMBL" id="CP060036">
    <property type="protein sequence ID" value="QOT73841.1"/>
    <property type="molecule type" value="Genomic_DNA"/>
</dbReference>
<keyword evidence="7 8" id="KW-0472">Membrane</keyword>
<dbReference type="Proteomes" id="UP000628109">
    <property type="component" value="Unassembled WGS sequence"/>
</dbReference>
<accession>A0A4Q4ITN0</accession>
<dbReference type="KEGG" id="sbar:H5V43_16905"/>
<reference evidence="12" key="4">
    <citation type="journal article" date="2021" name="Microbiol. Resour. Announc.">
        <title>Complete Genome Sequence of Sphingobium barthaii KK22, a High-Molecular-Weight Polycyclic Aromatic Hydrocarbon-Degrading Soil Bacterium.</title>
        <authorList>
            <person name="Mori J.F."/>
            <person name="Kanaly R.A."/>
        </authorList>
    </citation>
    <scope>NUCLEOTIDE SEQUENCE</scope>
    <source>
        <strain evidence="12">KK22</strain>
    </source>
</reference>
<feature type="transmembrane region" description="Helical" evidence="8">
    <location>
        <begin position="46"/>
        <end position="68"/>
    </location>
</feature>
<feature type="domain" description="ABC transmembrane type-1" evidence="10">
    <location>
        <begin position="54"/>
        <end position="353"/>
    </location>
</feature>
<dbReference type="EMBL" id="BMDU01000007">
    <property type="protein sequence ID" value="GFZ98166.1"/>
    <property type="molecule type" value="Genomic_DNA"/>
</dbReference>
<dbReference type="InterPro" id="IPR027417">
    <property type="entry name" value="P-loop_NTPase"/>
</dbReference>